<reference evidence="6" key="1">
    <citation type="submission" date="2025-08" db="UniProtKB">
        <authorList>
            <consortium name="Ensembl"/>
        </authorList>
    </citation>
    <scope>IDENTIFICATION</scope>
</reference>
<evidence type="ECO:0000256" key="2">
    <source>
        <dbReference type="ARBA" id="ARBA00022741"/>
    </source>
</evidence>
<dbReference type="InterPro" id="IPR045058">
    <property type="entry name" value="GIMA/IAN/Toc"/>
</dbReference>
<evidence type="ECO:0000259" key="5">
    <source>
        <dbReference type="PROSITE" id="PS51720"/>
    </source>
</evidence>
<evidence type="ECO:0000256" key="4">
    <source>
        <dbReference type="SAM" id="Phobius"/>
    </source>
</evidence>
<dbReference type="PANTHER" id="PTHR10903">
    <property type="entry name" value="GTPASE, IMAP FAMILY MEMBER-RELATED"/>
    <property type="match status" value="1"/>
</dbReference>
<keyword evidence="4" id="KW-0812">Transmembrane</keyword>
<gene>
    <name evidence="6" type="primary">LOC109882407</name>
</gene>
<comment type="similarity">
    <text evidence="1">Belongs to the TRAFAC class TrmE-Era-EngA-EngB-Septin-like GTPase superfamily. AIG1/Toc34/Toc159-like paraseptin GTPase family. IAN subfamily.</text>
</comment>
<dbReference type="InterPro" id="IPR006703">
    <property type="entry name" value="G_AIG1"/>
</dbReference>
<keyword evidence="7" id="KW-1185">Reference proteome</keyword>
<dbReference type="AlphaFoldDB" id="A0A8C7JTR9"/>
<keyword evidence="4" id="KW-1133">Transmembrane helix</keyword>
<protein>
    <submittedName>
        <fullName evidence="6">GTPase IMAP family member 4-like</fullName>
    </submittedName>
</protein>
<feature type="transmembrane region" description="Helical" evidence="4">
    <location>
        <begin position="270"/>
        <end position="292"/>
    </location>
</feature>
<dbReference type="InterPro" id="IPR027417">
    <property type="entry name" value="P-loop_NTPase"/>
</dbReference>
<organism evidence="6 7">
    <name type="scientific">Oncorhynchus kisutch</name>
    <name type="common">Coho salmon</name>
    <name type="synonym">Salmo kisutch</name>
    <dbReference type="NCBI Taxonomy" id="8019"/>
    <lineage>
        <taxon>Eukaryota</taxon>
        <taxon>Metazoa</taxon>
        <taxon>Chordata</taxon>
        <taxon>Craniata</taxon>
        <taxon>Vertebrata</taxon>
        <taxon>Euteleostomi</taxon>
        <taxon>Actinopterygii</taxon>
        <taxon>Neopterygii</taxon>
        <taxon>Teleostei</taxon>
        <taxon>Protacanthopterygii</taxon>
        <taxon>Salmoniformes</taxon>
        <taxon>Salmonidae</taxon>
        <taxon>Salmoninae</taxon>
        <taxon>Oncorhynchus</taxon>
    </lineage>
</organism>
<dbReference type="CDD" id="cd01852">
    <property type="entry name" value="AIG1"/>
    <property type="match status" value="1"/>
</dbReference>
<dbReference type="PANTHER" id="PTHR10903:SF112">
    <property type="entry name" value="SI:CH211-113E8.5"/>
    <property type="match status" value="1"/>
</dbReference>
<evidence type="ECO:0000313" key="7">
    <source>
        <dbReference type="Proteomes" id="UP000694557"/>
    </source>
</evidence>
<dbReference type="SUPFAM" id="SSF52540">
    <property type="entry name" value="P-loop containing nucleoside triphosphate hydrolases"/>
    <property type="match status" value="1"/>
</dbReference>
<dbReference type="GeneID" id="109882407"/>
<dbReference type="Proteomes" id="UP000694557">
    <property type="component" value="Unassembled WGS sequence"/>
</dbReference>
<dbReference type="KEGG" id="oki:109882407"/>
<evidence type="ECO:0000256" key="1">
    <source>
        <dbReference type="ARBA" id="ARBA00008535"/>
    </source>
</evidence>
<dbReference type="PROSITE" id="PS51720">
    <property type="entry name" value="G_AIG1"/>
    <property type="match status" value="1"/>
</dbReference>
<evidence type="ECO:0000256" key="3">
    <source>
        <dbReference type="ARBA" id="ARBA00023134"/>
    </source>
</evidence>
<sequence>MSDENAHLLSEEEETSGVGFVQPADLRIVMIGKTGAGKSATGNTILGKTVFISKSSPNPVTKQCEKQSGVVNGKKIDVIDTPGIDDISLTETDLIDKIRESFQRPDKVEIERCIKMSVPGPHVFLLVIRLDRYTEEQRKAVKYIQDNYGKGASDYTMVLFTGVDQLDNTTVEDFLKESKSLQTLVNSCGRRYHVFNNREKRDCTQVRDLLKKIDNMVKFNGHYTNEMYQKAQKEIRNSQLKEMGKQAAIVAGCTTTGVGLGLLAAPVKAIVGGIVIAGGAATAIAGGITQLVNN</sequence>
<keyword evidence="4" id="KW-0472">Membrane</keyword>
<dbReference type="FunFam" id="3.40.50.300:FF:000366">
    <property type="entry name" value="GTPase, IMAP family member 2"/>
    <property type="match status" value="1"/>
</dbReference>
<keyword evidence="3" id="KW-0342">GTP-binding</keyword>
<dbReference type="GeneTree" id="ENSGT01140000282522"/>
<dbReference type="Gene3D" id="3.40.50.300">
    <property type="entry name" value="P-loop containing nucleotide triphosphate hydrolases"/>
    <property type="match status" value="1"/>
</dbReference>
<proteinExistence type="inferred from homology"/>
<dbReference type="RefSeq" id="XP_031667044.1">
    <property type="nucleotide sequence ID" value="XM_031811184.1"/>
</dbReference>
<dbReference type="GO" id="GO:0005525">
    <property type="term" value="F:GTP binding"/>
    <property type="evidence" value="ECO:0007669"/>
    <property type="project" value="UniProtKB-KW"/>
</dbReference>
<feature type="domain" description="AIG1-type G" evidence="5">
    <location>
        <begin position="23"/>
        <end position="232"/>
    </location>
</feature>
<accession>A0A8C7JTR9</accession>
<dbReference type="Ensembl" id="ENSOKIT00005099026.1">
    <property type="protein sequence ID" value="ENSOKIP00005092691.1"/>
    <property type="gene ID" value="ENSOKIG00005040409.1"/>
</dbReference>
<evidence type="ECO:0000313" key="6">
    <source>
        <dbReference type="Ensembl" id="ENSOKIP00005092691.1"/>
    </source>
</evidence>
<reference evidence="6" key="2">
    <citation type="submission" date="2025-09" db="UniProtKB">
        <authorList>
            <consortium name="Ensembl"/>
        </authorList>
    </citation>
    <scope>IDENTIFICATION</scope>
</reference>
<feature type="transmembrane region" description="Helical" evidence="4">
    <location>
        <begin position="246"/>
        <end position="264"/>
    </location>
</feature>
<name>A0A8C7JTR9_ONCKI</name>
<keyword evidence="2" id="KW-0547">Nucleotide-binding</keyword>
<dbReference type="Pfam" id="PF04548">
    <property type="entry name" value="AIG1"/>
    <property type="match status" value="1"/>
</dbReference>